<evidence type="ECO:0000256" key="4">
    <source>
        <dbReference type="ARBA" id="ARBA00022692"/>
    </source>
</evidence>
<evidence type="ECO:0000256" key="2">
    <source>
        <dbReference type="ARBA" id="ARBA00022448"/>
    </source>
</evidence>
<keyword evidence="6 8" id="KW-1133">Transmembrane helix</keyword>
<dbReference type="AlphaFoldDB" id="A0A2K1P033"/>
<dbReference type="InterPro" id="IPR043429">
    <property type="entry name" value="ArtM/GltK/GlnP/TcyL/YhdX-like"/>
</dbReference>
<dbReference type="CDD" id="cd06261">
    <property type="entry name" value="TM_PBP2"/>
    <property type="match status" value="1"/>
</dbReference>
<evidence type="ECO:0000256" key="7">
    <source>
        <dbReference type="ARBA" id="ARBA00023136"/>
    </source>
</evidence>
<evidence type="ECO:0000256" key="6">
    <source>
        <dbReference type="ARBA" id="ARBA00022989"/>
    </source>
</evidence>
<dbReference type="PANTHER" id="PTHR30614">
    <property type="entry name" value="MEMBRANE COMPONENT OF AMINO ACID ABC TRANSPORTER"/>
    <property type="match status" value="1"/>
</dbReference>
<dbReference type="EMBL" id="AZRL01000016">
    <property type="protein sequence ID" value="PNR96145.1"/>
    <property type="molecule type" value="Genomic_DNA"/>
</dbReference>
<name>A0A2K1P033_9BACT</name>
<dbReference type="InterPro" id="IPR010065">
    <property type="entry name" value="AA_ABC_transptr_permease_3TM"/>
</dbReference>
<evidence type="ECO:0000259" key="9">
    <source>
        <dbReference type="PROSITE" id="PS50928"/>
    </source>
</evidence>
<dbReference type="InterPro" id="IPR000515">
    <property type="entry name" value="MetI-like"/>
</dbReference>
<dbReference type="InterPro" id="IPR035906">
    <property type="entry name" value="MetI-like_sf"/>
</dbReference>
<keyword evidence="7 8" id="KW-0472">Membrane</keyword>
<keyword evidence="2 8" id="KW-0813">Transport</keyword>
<evidence type="ECO:0000256" key="8">
    <source>
        <dbReference type="RuleBase" id="RU363032"/>
    </source>
</evidence>
<proteinExistence type="inferred from homology"/>
<dbReference type="GO" id="GO:0022857">
    <property type="term" value="F:transmembrane transporter activity"/>
    <property type="evidence" value="ECO:0007669"/>
    <property type="project" value="InterPro"/>
</dbReference>
<dbReference type="PROSITE" id="PS50928">
    <property type="entry name" value="ABC_TM1"/>
    <property type="match status" value="1"/>
</dbReference>
<protein>
    <submittedName>
        <fullName evidence="10">Polar amino acid ABC transporter permease</fullName>
    </submittedName>
</protein>
<keyword evidence="4 8" id="KW-0812">Transmembrane</keyword>
<dbReference type="Pfam" id="PF00528">
    <property type="entry name" value="BPD_transp_1"/>
    <property type="match status" value="1"/>
</dbReference>
<evidence type="ECO:0000256" key="5">
    <source>
        <dbReference type="ARBA" id="ARBA00022970"/>
    </source>
</evidence>
<dbReference type="NCBIfam" id="TIGR01726">
    <property type="entry name" value="HEQRo_perm_3TM"/>
    <property type="match status" value="1"/>
</dbReference>
<dbReference type="PANTHER" id="PTHR30614:SF0">
    <property type="entry name" value="L-CYSTINE TRANSPORT SYSTEM PERMEASE PROTEIN TCYL"/>
    <property type="match status" value="1"/>
</dbReference>
<evidence type="ECO:0000313" key="11">
    <source>
        <dbReference type="Proteomes" id="UP000236434"/>
    </source>
</evidence>
<comment type="caution">
    <text evidence="10">The sequence shown here is derived from an EMBL/GenBank/DDBJ whole genome shotgun (WGS) entry which is preliminary data.</text>
</comment>
<feature type="domain" description="ABC transmembrane type-1" evidence="9">
    <location>
        <begin position="18"/>
        <end position="198"/>
    </location>
</feature>
<feature type="transmembrane region" description="Helical" evidence="8">
    <location>
        <begin position="185"/>
        <end position="203"/>
    </location>
</feature>
<dbReference type="Proteomes" id="UP000236434">
    <property type="component" value="Unassembled WGS sequence"/>
</dbReference>
<feature type="transmembrane region" description="Helical" evidence="8">
    <location>
        <begin position="20"/>
        <end position="42"/>
    </location>
</feature>
<dbReference type="Gene3D" id="1.10.3720.10">
    <property type="entry name" value="MetI-like"/>
    <property type="match status" value="1"/>
</dbReference>
<comment type="subcellular location">
    <subcellularLocation>
        <location evidence="1 8">Cell membrane</location>
        <topology evidence="1 8">Multi-pass membrane protein</topology>
    </subcellularLocation>
</comment>
<feature type="transmembrane region" description="Helical" evidence="8">
    <location>
        <begin position="63"/>
        <end position="82"/>
    </location>
</feature>
<keyword evidence="3" id="KW-1003">Cell membrane</keyword>
<reference evidence="10 11" key="1">
    <citation type="submission" date="2013-12" db="EMBL/GenBank/DDBJ databases">
        <title>Comparative genomics of Petrotoga isolates.</title>
        <authorList>
            <person name="Nesbo C.L."/>
            <person name="Charchuk R."/>
            <person name="Chow K."/>
        </authorList>
    </citation>
    <scope>NUCLEOTIDE SEQUENCE [LARGE SCALE GENOMIC DNA]</scope>
    <source>
        <strain evidence="10 11">DSM 13574</strain>
    </source>
</reference>
<feature type="transmembrane region" description="Helical" evidence="8">
    <location>
        <begin position="88"/>
        <end position="110"/>
    </location>
</feature>
<sequence length="223" mass="24762">MEDIQTIINSFPYLLKGTLVTLELTFFSLLLGFVVGVIISFGQLYGNKFVQLIFLIYERIFRSIPLIVMLFLIFYGLPALGIRLDPMIASIIGLGLISSAYQSQIFRGAISSISKGQLDAAYSIGMNKIQTFFYIIFPQAIRIALSGWTNEASVVLKDTSVAYALGVVELLRQGTYIISVTNRPLIVYLICGVIYFILTFSISRGLGSIEKKLIIPGFETRSV</sequence>
<keyword evidence="5" id="KW-0029">Amino-acid transport</keyword>
<dbReference type="GO" id="GO:0043190">
    <property type="term" value="C:ATP-binding cassette (ABC) transporter complex"/>
    <property type="evidence" value="ECO:0007669"/>
    <property type="project" value="InterPro"/>
</dbReference>
<gene>
    <name evidence="10" type="ORF">X929_06640</name>
</gene>
<evidence type="ECO:0000256" key="1">
    <source>
        <dbReference type="ARBA" id="ARBA00004651"/>
    </source>
</evidence>
<evidence type="ECO:0000313" key="10">
    <source>
        <dbReference type="EMBL" id="PNR96145.1"/>
    </source>
</evidence>
<dbReference type="GO" id="GO:0006865">
    <property type="term" value="P:amino acid transport"/>
    <property type="evidence" value="ECO:0007669"/>
    <property type="project" value="UniProtKB-KW"/>
</dbReference>
<dbReference type="RefSeq" id="WP_103067214.1">
    <property type="nucleotide sequence ID" value="NZ_AZRL01000016.1"/>
</dbReference>
<dbReference type="SUPFAM" id="SSF161098">
    <property type="entry name" value="MetI-like"/>
    <property type="match status" value="1"/>
</dbReference>
<accession>A0A2K1P033</accession>
<organism evidence="10 11">
    <name type="scientific">Petrotoga olearia DSM 13574</name>
    <dbReference type="NCBI Taxonomy" id="1122955"/>
    <lineage>
        <taxon>Bacteria</taxon>
        <taxon>Thermotogati</taxon>
        <taxon>Thermotogota</taxon>
        <taxon>Thermotogae</taxon>
        <taxon>Petrotogales</taxon>
        <taxon>Petrotogaceae</taxon>
        <taxon>Petrotoga</taxon>
    </lineage>
</organism>
<dbReference type="OrthoDB" id="9787841at2"/>
<comment type="similarity">
    <text evidence="8">Belongs to the binding-protein-dependent transport system permease family.</text>
</comment>
<evidence type="ECO:0000256" key="3">
    <source>
        <dbReference type="ARBA" id="ARBA00022475"/>
    </source>
</evidence>